<dbReference type="AlphaFoldDB" id="A0A0M2HVP4"/>
<dbReference type="Pfam" id="PF13280">
    <property type="entry name" value="WYL"/>
    <property type="match status" value="1"/>
</dbReference>
<reference evidence="4 5" key="1">
    <citation type="submission" date="2015-02" db="EMBL/GenBank/DDBJ databases">
        <title>Draft genome sequences of ten Microbacterium spp. with emphasis on heavy metal contaminated environments.</title>
        <authorList>
            <person name="Corretto E."/>
        </authorList>
    </citation>
    <scope>NUCLEOTIDE SEQUENCE [LARGE SCALE GENOMIC DNA]</scope>
    <source>
        <strain evidence="4 5">SA35</strain>
    </source>
</reference>
<evidence type="ECO:0000313" key="5">
    <source>
        <dbReference type="Proteomes" id="UP000033900"/>
    </source>
</evidence>
<organism evidence="4 5">
    <name type="scientific">Microbacterium hydrocarbonoxydans</name>
    <dbReference type="NCBI Taxonomy" id="273678"/>
    <lineage>
        <taxon>Bacteria</taxon>
        <taxon>Bacillati</taxon>
        <taxon>Actinomycetota</taxon>
        <taxon>Actinomycetes</taxon>
        <taxon>Micrococcales</taxon>
        <taxon>Microbacteriaceae</taxon>
        <taxon>Microbacterium</taxon>
    </lineage>
</organism>
<dbReference type="InterPro" id="IPR026881">
    <property type="entry name" value="WYL_dom"/>
</dbReference>
<keyword evidence="2" id="KW-0804">Transcription</keyword>
<dbReference type="Proteomes" id="UP000033900">
    <property type="component" value="Unassembled WGS sequence"/>
</dbReference>
<keyword evidence="5" id="KW-1185">Reference proteome</keyword>
<dbReference type="PANTHER" id="PTHR34580">
    <property type="match status" value="1"/>
</dbReference>
<dbReference type="GO" id="GO:0003700">
    <property type="term" value="F:DNA-binding transcription factor activity"/>
    <property type="evidence" value="ECO:0007669"/>
    <property type="project" value="InterPro"/>
</dbReference>
<dbReference type="InterPro" id="IPR051534">
    <property type="entry name" value="CBASS_pafABC_assoc_protein"/>
</dbReference>
<evidence type="ECO:0000256" key="1">
    <source>
        <dbReference type="ARBA" id="ARBA00023015"/>
    </source>
</evidence>
<dbReference type="EMBL" id="JYJB01000005">
    <property type="protein sequence ID" value="KJL48990.1"/>
    <property type="molecule type" value="Genomic_DNA"/>
</dbReference>
<evidence type="ECO:0000259" key="3">
    <source>
        <dbReference type="PROSITE" id="PS51000"/>
    </source>
</evidence>
<dbReference type="InterPro" id="IPR013196">
    <property type="entry name" value="HTH_11"/>
</dbReference>
<dbReference type="STRING" id="273678.RS84_00620"/>
<dbReference type="Gene3D" id="1.10.10.10">
    <property type="entry name" value="Winged helix-like DNA-binding domain superfamily/Winged helix DNA-binding domain"/>
    <property type="match status" value="1"/>
</dbReference>
<keyword evidence="1" id="KW-0805">Transcription regulation</keyword>
<sequence>MMGLMTGTTSRVLQLLELLQSSQTRTVAELSERLGVGERTVRRYVTQLIDLEIPVESVRGRYGGYRIAPGYRVPPLMLEEGEAVAVALSLLRAQSTDEGETLPARTALAKIVRSLPPTASRSLDALLAGTVLRSPAAEDVPDASILLTVADAVRTRRALDMRYRNAADEPSRRVLHPYDLVARNGRWYVVGLDLERAAERVFRVDRIRTARALIETFPAPAQPRDAAERLVGGFADADYRWHVVLRIRAEQEEIRRHLPESVARLTPLAGEQAGWHRADIRAERLDWLPAVIAAVDGTTVVEAPEELRGLVRAAADRLLAAGA</sequence>
<gene>
    <name evidence="4" type="ORF">RS84_00620</name>
</gene>
<name>A0A0M2HVP4_9MICO</name>
<dbReference type="InterPro" id="IPR036388">
    <property type="entry name" value="WH-like_DNA-bd_sf"/>
</dbReference>
<dbReference type="PROSITE" id="PS52050">
    <property type="entry name" value="WYL"/>
    <property type="match status" value="1"/>
</dbReference>
<feature type="domain" description="HTH deoR-type" evidence="3">
    <location>
        <begin position="8"/>
        <end position="67"/>
    </location>
</feature>
<dbReference type="PATRIC" id="fig|273678.4.peg.613"/>
<accession>A0A0M2HVP4</accession>
<dbReference type="PIRSF" id="PIRSF016838">
    <property type="entry name" value="PafC"/>
    <property type="match status" value="1"/>
</dbReference>
<dbReference type="SUPFAM" id="SSF46785">
    <property type="entry name" value="Winged helix' DNA-binding domain"/>
    <property type="match status" value="1"/>
</dbReference>
<protein>
    <submittedName>
        <fullName evidence="4">HTH domain protein</fullName>
    </submittedName>
</protein>
<dbReference type="InterPro" id="IPR028349">
    <property type="entry name" value="PafC-like"/>
</dbReference>
<evidence type="ECO:0000256" key="2">
    <source>
        <dbReference type="ARBA" id="ARBA00023163"/>
    </source>
</evidence>
<dbReference type="InterPro" id="IPR001034">
    <property type="entry name" value="DeoR_HTH"/>
</dbReference>
<dbReference type="InterPro" id="IPR036390">
    <property type="entry name" value="WH_DNA-bd_sf"/>
</dbReference>
<dbReference type="PROSITE" id="PS51000">
    <property type="entry name" value="HTH_DEOR_2"/>
    <property type="match status" value="1"/>
</dbReference>
<proteinExistence type="predicted"/>
<dbReference type="PANTHER" id="PTHR34580:SF3">
    <property type="entry name" value="PROTEIN PAFB"/>
    <property type="match status" value="1"/>
</dbReference>
<dbReference type="Pfam" id="PF08279">
    <property type="entry name" value="HTH_11"/>
    <property type="match status" value="1"/>
</dbReference>
<comment type="caution">
    <text evidence="4">The sequence shown here is derived from an EMBL/GenBank/DDBJ whole genome shotgun (WGS) entry which is preliminary data.</text>
</comment>
<evidence type="ECO:0000313" key="4">
    <source>
        <dbReference type="EMBL" id="KJL48990.1"/>
    </source>
</evidence>